<dbReference type="AlphaFoldDB" id="A0A9D2G3A6"/>
<dbReference type="Pfam" id="PF10096">
    <property type="entry name" value="DUF2334"/>
    <property type="match status" value="1"/>
</dbReference>
<proteinExistence type="predicted"/>
<evidence type="ECO:0000256" key="1">
    <source>
        <dbReference type="SAM" id="Phobius"/>
    </source>
</evidence>
<dbReference type="EMBL" id="DXAZ01000103">
    <property type="protein sequence ID" value="HIZ71412.1"/>
    <property type="molecule type" value="Genomic_DNA"/>
</dbReference>
<name>A0A9D2G3A6_9LACT</name>
<organism evidence="2 3">
    <name type="scientific">Candidatus Atopostipes pullistercoris</name>
    <dbReference type="NCBI Taxonomy" id="2838467"/>
    <lineage>
        <taxon>Bacteria</taxon>
        <taxon>Bacillati</taxon>
        <taxon>Bacillota</taxon>
        <taxon>Bacilli</taxon>
        <taxon>Lactobacillales</taxon>
        <taxon>Carnobacteriaceae</taxon>
        <taxon>Atopostipes</taxon>
    </lineage>
</organism>
<reference evidence="2" key="1">
    <citation type="journal article" date="2021" name="PeerJ">
        <title>Extensive microbial diversity within the chicken gut microbiome revealed by metagenomics and culture.</title>
        <authorList>
            <person name="Gilroy R."/>
            <person name="Ravi A."/>
            <person name="Getino M."/>
            <person name="Pursley I."/>
            <person name="Horton D.L."/>
            <person name="Alikhan N.F."/>
            <person name="Baker D."/>
            <person name="Gharbi K."/>
            <person name="Hall N."/>
            <person name="Watson M."/>
            <person name="Adriaenssens E.M."/>
            <person name="Foster-Nyarko E."/>
            <person name="Jarju S."/>
            <person name="Secka A."/>
            <person name="Antonio M."/>
            <person name="Oren A."/>
            <person name="Chaudhuri R.R."/>
            <person name="La Ragione R."/>
            <person name="Hildebrand F."/>
            <person name="Pallen M.J."/>
        </authorList>
    </citation>
    <scope>NUCLEOTIDE SEQUENCE</scope>
    <source>
        <strain evidence="2">CHK169-4300</strain>
    </source>
</reference>
<keyword evidence="1" id="KW-0812">Transmembrane</keyword>
<dbReference type="SUPFAM" id="SSF88713">
    <property type="entry name" value="Glycoside hydrolase/deacetylase"/>
    <property type="match status" value="1"/>
</dbReference>
<protein>
    <submittedName>
        <fullName evidence="2">Polysaccharide deacetylase family protein</fullName>
    </submittedName>
</protein>
<dbReference type="Proteomes" id="UP000824106">
    <property type="component" value="Unassembled WGS sequence"/>
</dbReference>
<reference evidence="2" key="2">
    <citation type="submission" date="2021-04" db="EMBL/GenBank/DDBJ databases">
        <authorList>
            <person name="Gilroy R."/>
        </authorList>
    </citation>
    <scope>NUCLEOTIDE SEQUENCE</scope>
    <source>
        <strain evidence="2">CHK169-4300</strain>
    </source>
</reference>
<comment type="caution">
    <text evidence="2">The sequence shown here is derived from an EMBL/GenBank/DDBJ whole genome shotgun (WGS) entry which is preliminary data.</text>
</comment>
<keyword evidence="1" id="KW-1133">Transmembrane helix</keyword>
<dbReference type="InterPro" id="IPR018763">
    <property type="entry name" value="DUF2334"/>
</dbReference>
<dbReference type="GO" id="GO:0005975">
    <property type="term" value="P:carbohydrate metabolic process"/>
    <property type="evidence" value="ECO:0007669"/>
    <property type="project" value="InterPro"/>
</dbReference>
<dbReference type="Gene3D" id="3.20.20.370">
    <property type="entry name" value="Glycoside hydrolase/deacetylase"/>
    <property type="match status" value="1"/>
</dbReference>
<gene>
    <name evidence="2" type="ORF">H9808_06570</name>
</gene>
<feature type="transmembrane region" description="Helical" evidence="1">
    <location>
        <begin position="542"/>
        <end position="570"/>
    </location>
</feature>
<dbReference type="CDD" id="cd10923">
    <property type="entry name" value="CE4_COG5298"/>
    <property type="match status" value="1"/>
</dbReference>
<dbReference type="InterPro" id="IPR011330">
    <property type="entry name" value="Glyco_hydro/deAcase_b/a-brl"/>
</dbReference>
<sequence length="589" mass="68208">MKTKLVATLIFFKMIFLVIGGKTVNAVEEDIVKINPDVHVLVIYSTENWEVDENIRLLDLSIGHFTNNIEYKNVHHLEQEDLEDKTHLFYYGHVKEKLPPTISEMVSSFEGPTMAISYNTEQLGEKYSFLNVDGEKTITKIEDLKDQEKSKTINQSIVLEAKLDEGAKVLVQGDGDEGTFPLIMRKGKNYYLAADSFDRPYSVYFSQALNTFFDVETIDKTPAYIRLEDVHPLSDPNRLMAAAEELKRRDIPYMIAVIPVYTDPESGRRYHFEDQREVLKVLKYMQNNGGSVVLHGYTHQFRDSETGEGFEFWDVEHQMPIYHGPEDEVTQLLETDFENAKEYETYVETNKNYERQYIKKRITRGVQELANYGLYPLAFEAPHYTMSQNGYQVISDHFSTYVGQVQLSDEDWEIMDTTPYATQPTILNGMRLLPETIGYVQPEAEEPVKDMMNSADFYQVTEGGMLGAFYHPYLGIEGLKEVLDEMEEIKNLEWIDLKEMKNTVVVDHVNIQSENGSIEAKVNHFGLVRTSMDFLYHHIREAVIIITWVIAVIGITSVLMFSSFTLYLILRRRRLEKYIPKHSQIIDKR</sequence>
<accession>A0A9D2G3A6</accession>
<evidence type="ECO:0000313" key="3">
    <source>
        <dbReference type="Proteomes" id="UP000824106"/>
    </source>
</evidence>
<keyword evidence="1" id="KW-0472">Membrane</keyword>
<evidence type="ECO:0000313" key="2">
    <source>
        <dbReference type="EMBL" id="HIZ71412.1"/>
    </source>
</evidence>